<dbReference type="EMBL" id="QMIE01000004">
    <property type="protein sequence ID" value="TVM18340.1"/>
    <property type="molecule type" value="Genomic_DNA"/>
</dbReference>
<proteinExistence type="inferred from homology"/>
<dbReference type="FunFam" id="3.90.700.10:FF:000002">
    <property type="entry name" value="L-aspartate oxidase"/>
    <property type="match status" value="1"/>
</dbReference>
<keyword evidence="7" id="KW-0274">FAD</keyword>
<keyword evidence="5" id="KW-0285">Flavoprotein</keyword>
<comment type="cofactor">
    <cofactor evidence="1">
        <name>FAD</name>
        <dbReference type="ChEBI" id="CHEBI:57692"/>
    </cofactor>
</comment>
<evidence type="ECO:0000256" key="5">
    <source>
        <dbReference type="ARBA" id="ARBA00022630"/>
    </source>
</evidence>
<evidence type="ECO:0000256" key="3">
    <source>
        <dbReference type="ARBA" id="ARBA00008562"/>
    </source>
</evidence>
<comment type="caution">
    <text evidence="11">The sequence shown here is derived from an EMBL/GenBank/DDBJ whole genome shotgun (WGS) entry which is preliminary data.</text>
</comment>
<dbReference type="EC" id="1.4.3.16" evidence="4"/>
<evidence type="ECO:0000259" key="10">
    <source>
        <dbReference type="Pfam" id="PF00890"/>
    </source>
</evidence>
<protein>
    <recommendedName>
        <fullName evidence="4">L-aspartate oxidase</fullName>
        <ecNumber evidence="4">1.4.3.16</ecNumber>
    </recommendedName>
</protein>
<dbReference type="Gene3D" id="3.90.700.10">
    <property type="entry name" value="Succinate dehydrogenase/fumarate reductase flavoprotein, catalytic domain"/>
    <property type="match status" value="1"/>
</dbReference>
<evidence type="ECO:0000256" key="1">
    <source>
        <dbReference type="ARBA" id="ARBA00001974"/>
    </source>
</evidence>
<evidence type="ECO:0000256" key="4">
    <source>
        <dbReference type="ARBA" id="ARBA00012173"/>
    </source>
</evidence>
<accession>A0A7M3MH07</accession>
<dbReference type="SUPFAM" id="SSF51905">
    <property type="entry name" value="FAD/NAD(P)-binding domain"/>
    <property type="match status" value="1"/>
</dbReference>
<dbReference type="SUPFAM" id="SSF46977">
    <property type="entry name" value="Succinate dehydrogenase/fumarate reductase flavoprotein C-terminal domain"/>
    <property type="match status" value="1"/>
</dbReference>
<dbReference type="InterPro" id="IPR003953">
    <property type="entry name" value="FAD-dep_OxRdtase_2_FAD-bd"/>
</dbReference>
<dbReference type="PROSITE" id="PS51257">
    <property type="entry name" value="PROKAR_LIPOPROTEIN"/>
    <property type="match status" value="1"/>
</dbReference>
<name>A0A7M3MH07_9BACT</name>
<dbReference type="Pfam" id="PF00890">
    <property type="entry name" value="FAD_binding_2"/>
    <property type="match status" value="1"/>
</dbReference>
<dbReference type="InterPro" id="IPR036188">
    <property type="entry name" value="FAD/NAD-bd_sf"/>
</dbReference>
<dbReference type="GO" id="GO:0008734">
    <property type="term" value="F:L-aspartate oxidase activity"/>
    <property type="evidence" value="ECO:0007669"/>
    <property type="project" value="UniProtKB-EC"/>
</dbReference>
<organism evidence="11 12">
    <name type="scientific">Oceanidesulfovibrio indonesiensis</name>
    <dbReference type="NCBI Taxonomy" id="54767"/>
    <lineage>
        <taxon>Bacteria</taxon>
        <taxon>Pseudomonadati</taxon>
        <taxon>Thermodesulfobacteriota</taxon>
        <taxon>Desulfovibrionia</taxon>
        <taxon>Desulfovibrionales</taxon>
        <taxon>Desulfovibrionaceae</taxon>
        <taxon>Oceanidesulfovibrio</taxon>
    </lineage>
</organism>
<keyword evidence="6" id="KW-0662">Pyridine nucleotide biosynthesis</keyword>
<evidence type="ECO:0000256" key="7">
    <source>
        <dbReference type="ARBA" id="ARBA00022827"/>
    </source>
</evidence>
<dbReference type="PANTHER" id="PTHR42716:SF2">
    <property type="entry name" value="L-ASPARTATE OXIDASE, CHLOROPLASTIC"/>
    <property type="match status" value="1"/>
</dbReference>
<reference evidence="11 12" key="1">
    <citation type="submission" date="2018-06" db="EMBL/GenBank/DDBJ databases">
        <title>Complete genome of Desulfovibrio indonesiensis P37SLT.</title>
        <authorList>
            <person name="Crispim J.S."/>
            <person name="Vidigal P.M.P."/>
            <person name="Silva L.C.F."/>
            <person name="Laguardia C.N."/>
            <person name="Araujo L.C."/>
            <person name="Dias R.S."/>
            <person name="Sousa M.P."/>
            <person name="Paula S.O."/>
            <person name="Silva C."/>
        </authorList>
    </citation>
    <scope>NUCLEOTIDE SEQUENCE [LARGE SCALE GENOMIC DNA]</scope>
    <source>
        <strain evidence="11 12">P37SLT</strain>
    </source>
</reference>
<comment type="similarity">
    <text evidence="3">Belongs to the FAD-dependent oxidoreductase 2 family. NadB subfamily.</text>
</comment>
<dbReference type="PRINTS" id="PR00368">
    <property type="entry name" value="FADPNR"/>
</dbReference>
<comment type="catalytic activity">
    <reaction evidence="9">
        <text>L-aspartate + O2 = iminosuccinate + H2O2</text>
        <dbReference type="Rhea" id="RHEA:25876"/>
        <dbReference type="ChEBI" id="CHEBI:15379"/>
        <dbReference type="ChEBI" id="CHEBI:16240"/>
        <dbReference type="ChEBI" id="CHEBI:29991"/>
        <dbReference type="ChEBI" id="CHEBI:77875"/>
        <dbReference type="EC" id="1.4.3.16"/>
    </reaction>
    <physiologicalReaction direction="left-to-right" evidence="9">
        <dbReference type="Rhea" id="RHEA:25877"/>
    </physiologicalReaction>
</comment>
<dbReference type="Proteomes" id="UP000448292">
    <property type="component" value="Unassembled WGS sequence"/>
</dbReference>
<evidence type="ECO:0000256" key="8">
    <source>
        <dbReference type="ARBA" id="ARBA00023002"/>
    </source>
</evidence>
<dbReference type="UniPathway" id="UPA00253">
    <property type="reaction ID" value="UER00326"/>
</dbReference>
<evidence type="ECO:0000313" key="12">
    <source>
        <dbReference type="Proteomes" id="UP000448292"/>
    </source>
</evidence>
<sequence>MSETRLTTQVLVIGSGIAGCSTALTLADEGFEVTLLSSGPSMDTGNTALAQGGIVFHGPNEDPRLLEHDIKRAGHEYNYARAVRYMCRKGPQAVQELLVDKLAIPFARSNDPSSCEWDLRLEGGHQEHRILYCADFTGRAIMDGLMEAVNKSPSIRVLTNRSAIDLLTSHHHPKKLEFKYHLTNQCVGAYIINEETSNVETILADYTVIATGGVGQVFLHTTNTATSTGSGLTMAYRAGAWCMNAEFVQFHPTALYHRADRRFLISEAMRGDGARLVDSSGTPFMDRYDPRADLAPRDIVTRAIMEEMLSTGEPCVFLDAAKYAKPHSGDLKTAYPTIARQCAKIGVDIEKDPIPVVPAAHYFIGGVLCDIHGRTTLERLYAVGETACTGVHGANRLASTSLLEGLLWGRSAGADIARKLSARKVVPRKLKDSIPDWHHLGEVKNEDPALVAQDWSTIRHTMWNYVGIMRSTPRLARAADDIRNLYRHLLDFYKRTPLSQNLVSLFHGCHTAYIITMAAHRNKQSIGTHHRVDE</sequence>
<dbReference type="AlphaFoldDB" id="A0A7M3MH07"/>
<dbReference type="RefSeq" id="WP_144302341.1">
    <property type="nucleotide sequence ID" value="NZ_QMIE01000004.1"/>
</dbReference>
<dbReference type="InterPro" id="IPR005288">
    <property type="entry name" value="NadB"/>
</dbReference>
<evidence type="ECO:0000313" key="11">
    <source>
        <dbReference type="EMBL" id="TVM18340.1"/>
    </source>
</evidence>
<evidence type="ECO:0000256" key="9">
    <source>
        <dbReference type="ARBA" id="ARBA00048305"/>
    </source>
</evidence>
<dbReference type="InterPro" id="IPR037099">
    <property type="entry name" value="Fum_R/Succ_DH_flav-like_C_sf"/>
</dbReference>
<dbReference type="Gene3D" id="1.20.58.100">
    <property type="entry name" value="Fumarate reductase/succinate dehydrogenase flavoprotein-like, C-terminal domain"/>
    <property type="match status" value="1"/>
</dbReference>
<comment type="pathway">
    <text evidence="2">Cofactor biosynthesis; NAD(+) biosynthesis; iminoaspartate from L-aspartate (oxidase route): step 1/1.</text>
</comment>
<dbReference type="Gene3D" id="3.50.50.60">
    <property type="entry name" value="FAD/NAD(P)-binding domain"/>
    <property type="match status" value="1"/>
</dbReference>
<dbReference type="PANTHER" id="PTHR42716">
    <property type="entry name" value="L-ASPARTATE OXIDASE"/>
    <property type="match status" value="1"/>
</dbReference>
<gene>
    <name evidence="11" type="ORF">DPQ33_06190</name>
</gene>
<feature type="domain" description="FAD-dependent oxidoreductase 2 FAD-binding" evidence="10">
    <location>
        <begin position="10"/>
        <end position="402"/>
    </location>
</feature>
<evidence type="ECO:0000256" key="6">
    <source>
        <dbReference type="ARBA" id="ARBA00022642"/>
    </source>
</evidence>
<dbReference type="GO" id="GO:0009435">
    <property type="term" value="P:NAD+ biosynthetic process"/>
    <property type="evidence" value="ECO:0007669"/>
    <property type="project" value="UniProtKB-UniPathway"/>
</dbReference>
<evidence type="ECO:0000256" key="2">
    <source>
        <dbReference type="ARBA" id="ARBA00004950"/>
    </source>
</evidence>
<keyword evidence="8" id="KW-0560">Oxidoreductase</keyword>
<dbReference type="InterPro" id="IPR027477">
    <property type="entry name" value="Succ_DH/fumarate_Rdtase_cat_sf"/>
</dbReference>
<dbReference type="SUPFAM" id="SSF56425">
    <property type="entry name" value="Succinate dehydrogenase/fumarate reductase flavoprotein, catalytic domain"/>
    <property type="match status" value="1"/>
</dbReference>
<dbReference type="OrthoDB" id="9806724at2"/>
<keyword evidence="12" id="KW-1185">Reference proteome</keyword>